<proteinExistence type="predicted"/>
<sequence length="150" mass="17268">MASTTTHDKDRRPKFTTNPTDSGGDNGFEMNESDIWNKNDDETDDNDREKPISVGPSRKLQHQRKLIGKSSLPVNVPDWSKISRMKERNNKHYDDDDDDDDGEWLPPHEYLARTRKASFSVHEGVGRTLKGRDLSRLRNAILKKTGFEQD</sequence>
<accession>A0ACB8ZGA7</accession>
<comment type="caution">
    <text evidence="1">The sequence shown here is derived from an EMBL/GenBank/DDBJ whole genome shotgun (WGS) entry which is preliminary data.</text>
</comment>
<reference evidence="2" key="1">
    <citation type="journal article" date="2022" name="Mol. Ecol. Resour.">
        <title>The genomes of chicory, endive, great burdock and yacon provide insights into Asteraceae palaeo-polyploidization history and plant inulin production.</title>
        <authorList>
            <person name="Fan W."/>
            <person name="Wang S."/>
            <person name="Wang H."/>
            <person name="Wang A."/>
            <person name="Jiang F."/>
            <person name="Liu H."/>
            <person name="Zhao H."/>
            <person name="Xu D."/>
            <person name="Zhang Y."/>
        </authorList>
    </citation>
    <scope>NUCLEOTIDE SEQUENCE [LARGE SCALE GENOMIC DNA]</scope>
    <source>
        <strain evidence="2">cv. Niubang</strain>
    </source>
</reference>
<evidence type="ECO:0000313" key="2">
    <source>
        <dbReference type="Proteomes" id="UP001055879"/>
    </source>
</evidence>
<organism evidence="1 2">
    <name type="scientific">Arctium lappa</name>
    <name type="common">Greater burdock</name>
    <name type="synonym">Lappa major</name>
    <dbReference type="NCBI Taxonomy" id="4217"/>
    <lineage>
        <taxon>Eukaryota</taxon>
        <taxon>Viridiplantae</taxon>
        <taxon>Streptophyta</taxon>
        <taxon>Embryophyta</taxon>
        <taxon>Tracheophyta</taxon>
        <taxon>Spermatophyta</taxon>
        <taxon>Magnoliopsida</taxon>
        <taxon>eudicotyledons</taxon>
        <taxon>Gunneridae</taxon>
        <taxon>Pentapetalae</taxon>
        <taxon>asterids</taxon>
        <taxon>campanulids</taxon>
        <taxon>Asterales</taxon>
        <taxon>Asteraceae</taxon>
        <taxon>Carduoideae</taxon>
        <taxon>Cardueae</taxon>
        <taxon>Arctiinae</taxon>
        <taxon>Arctium</taxon>
    </lineage>
</organism>
<gene>
    <name evidence="1" type="ORF">L6452_29286</name>
</gene>
<name>A0ACB8ZGA7_ARCLA</name>
<dbReference type="Proteomes" id="UP001055879">
    <property type="component" value="Linkage Group LG10"/>
</dbReference>
<protein>
    <submittedName>
        <fullName evidence="1">Uncharacterized protein</fullName>
    </submittedName>
</protein>
<evidence type="ECO:0000313" key="1">
    <source>
        <dbReference type="EMBL" id="KAI3696756.1"/>
    </source>
</evidence>
<reference evidence="1 2" key="2">
    <citation type="journal article" date="2022" name="Mol. Ecol. Resour.">
        <title>The genomes of chicory, endive, great burdock and yacon provide insights into Asteraceae paleo-polyploidization history and plant inulin production.</title>
        <authorList>
            <person name="Fan W."/>
            <person name="Wang S."/>
            <person name="Wang H."/>
            <person name="Wang A."/>
            <person name="Jiang F."/>
            <person name="Liu H."/>
            <person name="Zhao H."/>
            <person name="Xu D."/>
            <person name="Zhang Y."/>
        </authorList>
    </citation>
    <scope>NUCLEOTIDE SEQUENCE [LARGE SCALE GENOMIC DNA]</scope>
    <source>
        <strain evidence="2">cv. Niubang</strain>
    </source>
</reference>
<keyword evidence="2" id="KW-1185">Reference proteome</keyword>
<dbReference type="EMBL" id="CM042056">
    <property type="protein sequence ID" value="KAI3696756.1"/>
    <property type="molecule type" value="Genomic_DNA"/>
</dbReference>